<reference evidence="1 2" key="1">
    <citation type="submission" date="2021-03" db="EMBL/GenBank/DDBJ databases">
        <title>Genomic Encyclopedia of Type Strains, Phase IV (KMG-IV): sequencing the most valuable type-strain genomes for metagenomic binning, comparative biology and taxonomic classification.</title>
        <authorList>
            <person name="Goeker M."/>
        </authorList>
    </citation>
    <scope>NUCLEOTIDE SEQUENCE [LARGE SCALE GENOMIC DNA]</scope>
    <source>
        <strain evidence="1 2">DSM 28650</strain>
    </source>
</reference>
<comment type="caution">
    <text evidence="1">The sequence shown here is derived from an EMBL/GenBank/DDBJ whole genome shotgun (WGS) entry which is preliminary data.</text>
</comment>
<name>A0ABS4K2T7_9CLOT</name>
<keyword evidence="2" id="KW-1185">Reference proteome</keyword>
<dbReference type="Proteomes" id="UP001519308">
    <property type="component" value="Unassembled WGS sequence"/>
</dbReference>
<dbReference type="EMBL" id="JAGGLL010000008">
    <property type="protein sequence ID" value="MBP2021546.1"/>
    <property type="molecule type" value="Genomic_DNA"/>
</dbReference>
<accession>A0ABS4K2T7</accession>
<protein>
    <submittedName>
        <fullName evidence="1">Uncharacterized protein</fullName>
    </submittedName>
</protein>
<proteinExistence type="predicted"/>
<sequence>MQLPILTNGKMKLEINLDNKDISHRMVQEMSDR</sequence>
<evidence type="ECO:0000313" key="2">
    <source>
        <dbReference type="Proteomes" id="UP001519308"/>
    </source>
</evidence>
<organism evidence="1 2">
    <name type="scientific">Clostridium punense</name>
    <dbReference type="NCBI Taxonomy" id="1054297"/>
    <lineage>
        <taxon>Bacteria</taxon>
        <taxon>Bacillati</taxon>
        <taxon>Bacillota</taxon>
        <taxon>Clostridia</taxon>
        <taxon>Eubacteriales</taxon>
        <taxon>Clostridiaceae</taxon>
        <taxon>Clostridium</taxon>
    </lineage>
</organism>
<evidence type="ECO:0000313" key="1">
    <source>
        <dbReference type="EMBL" id="MBP2021546.1"/>
    </source>
</evidence>
<gene>
    <name evidence="1" type="ORF">J2Z44_001342</name>
</gene>